<name>A0A6A0AD90_HAELA</name>
<feature type="region of interest" description="Disordered" evidence="1">
    <location>
        <begin position="1"/>
        <end position="21"/>
    </location>
</feature>
<keyword evidence="3" id="KW-1185">Reference proteome</keyword>
<accession>A0A6A0AD90</accession>
<evidence type="ECO:0000256" key="1">
    <source>
        <dbReference type="SAM" id="MobiDB-lite"/>
    </source>
</evidence>
<dbReference type="AlphaFoldDB" id="A0A6A0AD90"/>
<organism evidence="2 3">
    <name type="scientific">Haematococcus lacustris</name>
    <name type="common">Green alga</name>
    <name type="synonym">Haematococcus pluvialis</name>
    <dbReference type="NCBI Taxonomy" id="44745"/>
    <lineage>
        <taxon>Eukaryota</taxon>
        <taxon>Viridiplantae</taxon>
        <taxon>Chlorophyta</taxon>
        <taxon>core chlorophytes</taxon>
        <taxon>Chlorophyceae</taxon>
        <taxon>CS clade</taxon>
        <taxon>Chlamydomonadales</taxon>
        <taxon>Haematococcaceae</taxon>
        <taxon>Haematococcus</taxon>
    </lineage>
</organism>
<reference evidence="2 3" key="1">
    <citation type="submission" date="2020-02" db="EMBL/GenBank/DDBJ databases">
        <title>Draft genome sequence of Haematococcus lacustris strain NIES-144.</title>
        <authorList>
            <person name="Morimoto D."/>
            <person name="Nakagawa S."/>
            <person name="Yoshida T."/>
            <person name="Sawayama S."/>
        </authorList>
    </citation>
    <scope>NUCLEOTIDE SEQUENCE [LARGE SCALE GENOMIC DNA]</scope>
    <source>
        <strain evidence="2 3">NIES-144</strain>
    </source>
</reference>
<comment type="caution">
    <text evidence="2">The sequence shown here is derived from an EMBL/GenBank/DDBJ whole genome shotgun (WGS) entry which is preliminary data.</text>
</comment>
<proteinExistence type="predicted"/>
<dbReference type="EMBL" id="BLLF01005051">
    <property type="protein sequence ID" value="GFH30665.1"/>
    <property type="molecule type" value="Genomic_DNA"/>
</dbReference>
<evidence type="ECO:0000313" key="3">
    <source>
        <dbReference type="Proteomes" id="UP000485058"/>
    </source>
</evidence>
<protein>
    <submittedName>
        <fullName evidence="2">Uncharacterized protein</fullName>
    </submittedName>
</protein>
<dbReference type="Proteomes" id="UP000485058">
    <property type="component" value="Unassembled WGS sequence"/>
</dbReference>
<evidence type="ECO:0000313" key="2">
    <source>
        <dbReference type="EMBL" id="GFH30665.1"/>
    </source>
</evidence>
<sequence>MTRPGLRTFPPRTRTYESGVHEGPSAPFAHHVTLRYRSTVRRARLQGAVCYIDSHIAPGATFDITIAGHCLQGFTDRVQCFIDRAQGFIDRAQAFHRPCTRFGVAQFLGVSDRVHGFADLAQGFSDLVQGFIDPVQGLKA</sequence>
<gene>
    <name evidence="2" type="ORF">HaLaN_29555</name>
</gene>